<comment type="caution">
    <text evidence="1">The sequence shown here is derived from an EMBL/GenBank/DDBJ whole genome shotgun (WGS) entry which is preliminary data.</text>
</comment>
<evidence type="ECO:0000313" key="1">
    <source>
        <dbReference type="EMBL" id="TRW91191.1"/>
    </source>
</evidence>
<organism evidence="1 2">
    <name type="scientific">Candidatus Methylobacter oryzae</name>
    <dbReference type="NCBI Taxonomy" id="2497749"/>
    <lineage>
        <taxon>Bacteria</taxon>
        <taxon>Pseudomonadati</taxon>
        <taxon>Pseudomonadota</taxon>
        <taxon>Gammaproteobacteria</taxon>
        <taxon>Methylococcales</taxon>
        <taxon>Methylococcaceae</taxon>
        <taxon>Methylobacter</taxon>
    </lineage>
</organism>
<protein>
    <recommendedName>
        <fullName evidence="3">DUF4258 domain-containing protein</fullName>
    </recommendedName>
</protein>
<dbReference type="RefSeq" id="WP_127027794.1">
    <property type="nucleotide sequence ID" value="NZ_RYFG02000114.1"/>
</dbReference>
<evidence type="ECO:0000313" key="2">
    <source>
        <dbReference type="Proteomes" id="UP000733744"/>
    </source>
</evidence>
<reference evidence="1 2" key="1">
    <citation type="journal article" date="2019" name="Antonie Van Leeuwenhoek">
        <title>Description of 'Ca. Methylobacter oryzae' KRF1, a novel species from the environmentally important Methylobacter clade 2.</title>
        <authorList>
            <person name="Khatri K."/>
            <person name="Mohite J.A."/>
            <person name="Pandit P.S."/>
            <person name="Bahulikar R."/>
            <person name="Rahalkar M.C."/>
        </authorList>
    </citation>
    <scope>NUCLEOTIDE SEQUENCE [LARGE SCALE GENOMIC DNA]</scope>
    <source>
        <strain evidence="1 2">KRF1</strain>
    </source>
</reference>
<dbReference type="Proteomes" id="UP000733744">
    <property type="component" value="Unassembled WGS sequence"/>
</dbReference>
<keyword evidence="2" id="KW-1185">Reference proteome</keyword>
<sequence>MAEKTFVVTDYLKFRADLRGFDLLLIEQIIRYSSERYYDAETQRVIVVGEHGDKLVMIPYDETERELIPVTIHTTSRQQIKFRLTTGRLIYE</sequence>
<evidence type="ECO:0008006" key="3">
    <source>
        <dbReference type="Google" id="ProtNLM"/>
    </source>
</evidence>
<proteinExistence type="predicted"/>
<name>A0ABY3C785_9GAMM</name>
<dbReference type="EMBL" id="RYFG02000114">
    <property type="protein sequence ID" value="TRW91191.1"/>
    <property type="molecule type" value="Genomic_DNA"/>
</dbReference>
<accession>A0ABY3C785</accession>
<gene>
    <name evidence="1" type="ORF">EKO24_017400</name>
</gene>